<sequence>MDPERWQRLSPLLDALFELEPDARAHRLQQLRDEDPTLADELQTLITLDESHEDFLSEPLIAPLAGLRAGAEVGPYRLERLLGEGGMGQVWLAARADGLYQRRVALKLLRPGLTDSNLRLRFSRERQILARLAHPHIARLLDAGISSDGLPYLALEYVEGEPITDYCRNHQLPLEQRLKMFHQICDAVSHAHANLIVHRDLKPSNILVTPSGDVRLLDFGIAKLLDSEAPMVEQTRTGVRAFTLHYAAPEQVRGEPVTTMTDVYSLGVVLFELLTDTKPYRLKRQTDAEWEEAILGADPQRPSQTMLRRAEDSGADVHALRRHARQLAGDLDNIVLKTLSKRPEQRYPSVEALALDLTRYEAGRPVQARPQSMGYRFSKYVRRHRWALATGSLVAVVLSAALAIVAWQARQAVAEAGRAQAMQDFMVGVFETARGTPEGQALDLRGLLDGSLERGNRELARQPRARAELFGVIARLRIGLGDYREALVLLNRQAAIVGATDDIPVSLELESLTQRGQVLRLLGESRQCIALMQPALATARREQAQLPPQVSEFYSQLGRCRRDNGERQGARQLFERSLTLRRDDRDEVGTVENLIDLANLQADAGQSGAALQGYAKARDQLRQKVGERHALQVEIGTRVASLRQGLGQTDAAEREAADAFALAQEMYGAQHPATLSLRRQLAVLHIDQGRYAQAEKELREAIALQQRRVSAGDPDPSETRRDAGELGMLQRRLGMVAWERGDNATALASMQRAVTLARRHGDNARLADALYDQARLQHATGRDRAALKSITESRELRMAEVGPRDARVGDTDRLLGLIELSLGDHDRGMAHLAQAVTLTRNGYGSTHPRTREAELTLARQQALDGDDSALTRLDALAGLSQTDLDLRRTAWRAQAYAAQLRCHGPDREPALAKLSSLQDQLQTAQPDGGAITREVTAIVRGCGGVDSG</sequence>
<protein>
    <submittedName>
        <fullName evidence="9">Protein kinase</fullName>
    </submittedName>
</protein>
<keyword evidence="7" id="KW-1133">Transmembrane helix</keyword>
<accession>A0ABT6XDJ3</accession>
<proteinExistence type="predicted"/>
<evidence type="ECO:0000256" key="4">
    <source>
        <dbReference type="ARBA" id="ARBA00022840"/>
    </source>
</evidence>
<dbReference type="PROSITE" id="PS00107">
    <property type="entry name" value="PROTEIN_KINASE_ATP"/>
    <property type="match status" value="1"/>
</dbReference>
<dbReference type="Proteomes" id="UP001321580">
    <property type="component" value="Unassembled WGS sequence"/>
</dbReference>
<dbReference type="InterPro" id="IPR008271">
    <property type="entry name" value="Ser/Thr_kinase_AS"/>
</dbReference>
<dbReference type="PROSITE" id="PS50005">
    <property type="entry name" value="TPR"/>
    <property type="match status" value="1"/>
</dbReference>
<evidence type="ECO:0000313" key="9">
    <source>
        <dbReference type="EMBL" id="MDI9238206.1"/>
    </source>
</evidence>
<gene>
    <name evidence="9" type="ORF">QLQ15_04690</name>
</gene>
<evidence type="ECO:0000256" key="3">
    <source>
        <dbReference type="ARBA" id="ARBA00022777"/>
    </source>
</evidence>
<dbReference type="InterPro" id="IPR011990">
    <property type="entry name" value="TPR-like_helical_dom_sf"/>
</dbReference>
<dbReference type="Pfam" id="PF13424">
    <property type="entry name" value="TPR_12"/>
    <property type="match status" value="1"/>
</dbReference>
<dbReference type="EMBL" id="JASGBI010000001">
    <property type="protein sequence ID" value="MDI9238206.1"/>
    <property type="molecule type" value="Genomic_DNA"/>
</dbReference>
<feature type="domain" description="Protein kinase" evidence="8">
    <location>
        <begin position="76"/>
        <end position="358"/>
    </location>
</feature>
<keyword evidence="7" id="KW-0472">Membrane</keyword>
<evidence type="ECO:0000256" key="5">
    <source>
        <dbReference type="PROSITE-ProRule" id="PRU00339"/>
    </source>
</evidence>
<dbReference type="InterPro" id="IPR011009">
    <property type="entry name" value="Kinase-like_dom_sf"/>
</dbReference>
<evidence type="ECO:0000256" key="2">
    <source>
        <dbReference type="ARBA" id="ARBA00022741"/>
    </source>
</evidence>
<keyword evidence="4 6" id="KW-0067">ATP-binding</keyword>
<dbReference type="InterPro" id="IPR017441">
    <property type="entry name" value="Protein_kinase_ATP_BS"/>
</dbReference>
<dbReference type="PANTHER" id="PTHR43289">
    <property type="entry name" value="MITOGEN-ACTIVATED PROTEIN KINASE KINASE KINASE 20-RELATED"/>
    <property type="match status" value="1"/>
</dbReference>
<dbReference type="SUPFAM" id="SSF56112">
    <property type="entry name" value="Protein kinase-like (PK-like)"/>
    <property type="match status" value="1"/>
</dbReference>
<dbReference type="Gene3D" id="3.30.200.20">
    <property type="entry name" value="Phosphorylase Kinase, domain 1"/>
    <property type="match status" value="1"/>
</dbReference>
<dbReference type="SUPFAM" id="SSF48452">
    <property type="entry name" value="TPR-like"/>
    <property type="match status" value="2"/>
</dbReference>
<evidence type="ECO:0000256" key="6">
    <source>
        <dbReference type="PROSITE-ProRule" id="PRU10141"/>
    </source>
</evidence>
<dbReference type="Gene3D" id="1.25.40.10">
    <property type="entry name" value="Tetratricopeptide repeat domain"/>
    <property type="match status" value="3"/>
</dbReference>
<feature type="repeat" description="TPR" evidence="5">
    <location>
        <begin position="551"/>
        <end position="584"/>
    </location>
</feature>
<dbReference type="PROSITE" id="PS00108">
    <property type="entry name" value="PROTEIN_KINASE_ST"/>
    <property type="match status" value="1"/>
</dbReference>
<keyword evidence="1" id="KW-0808">Transferase</keyword>
<dbReference type="CDD" id="cd14014">
    <property type="entry name" value="STKc_PknB_like"/>
    <property type="match status" value="1"/>
</dbReference>
<comment type="caution">
    <text evidence="9">The sequence shown here is derived from an EMBL/GenBank/DDBJ whole genome shotgun (WGS) entry which is preliminary data.</text>
</comment>
<keyword evidence="5" id="KW-0802">TPR repeat</keyword>
<dbReference type="InterPro" id="IPR000719">
    <property type="entry name" value="Prot_kinase_dom"/>
</dbReference>
<dbReference type="InterPro" id="IPR019734">
    <property type="entry name" value="TPR_rpt"/>
</dbReference>
<evidence type="ECO:0000313" key="10">
    <source>
        <dbReference type="Proteomes" id="UP001321580"/>
    </source>
</evidence>
<dbReference type="PROSITE" id="PS50011">
    <property type="entry name" value="PROTEIN_KINASE_DOM"/>
    <property type="match status" value="1"/>
</dbReference>
<evidence type="ECO:0000256" key="1">
    <source>
        <dbReference type="ARBA" id="ARBA00022679"/>
    </source>
</evidence>
<keyword evidence="3 9" id="KW-0418">Kinase</keyword>
<keyword evidence="2 6" id="KW-0547">Nucleotide-binding</keyword>
<dbReference type="PANTHER" id="PTHR43289:SF34">
    <property type="entry name" value="SERINE_THREONINE-PROTEIN KINASE YBDM-RELATED"/>
    <property type="match status" value="1"/>
</dbReference>
<feature type="binding site" evidence="6">
    <location>
        <position position="107"/>
    </location>
    <ligand>
        <name>ATP</name>
        <dbReference type="ChEBI" id="CHEBI:30616"/>
    </ligand>
</feature>
<dbReference type="Gene3D" id="1.10.510.10">
    <property type="entry name" value="Transferase(Phosphotransferase) domain 1"/>
    <property type="match status" value="1"/>
</dbReference>
<keyword evidence="10" id="KW-1185">Reference proteome</keyword>
<evidence type="ECO:0000256" key="7">
    <source>
        <dbReference type="SAM" id="Phobius"/>
    </source>
</evidence>
<dbReference type="GO" id="GO:0016301">
    <property type="term" value="F:kinase activity"/>
    <property type="evidence" value="ECO:0007669"/>
    <property type="project" value="UniProtKB-KW"/>
</dbReference>
<evidence type="ECO:0000259" key="8">
    <source>
        <dbReference type="PROSITE" id="PS50011"/>
    </source>
</evidence>
<dbReference type="SMART" id="SM00028">
    <property type="entry name" value="TPR"/>
    <property type="match status" value="5"/>
</dbReference>
<dbReference type="RefSeq" id="WP_283211688.1">
    <property type="nucleotide sequence ID" value="NZ_JASGBI010000001.1"/>
</dbReference>
<organism evidence="9 10">
    <name type="scientific">Lysobacter stagni</name>
    <dbReference type="NCBI Taxonomy" id="3045172"/>
    <lineage>
        <taxon>Bacteria</taxon>
        <taxon>Pseudomonadati</taxon>
        <taxon>Pseudomonadota</taxon>
        <taxon>Gammaproteobacteria</taxon>
        <taxon>Lysobacterales</taxon>
        <taxon>Lysobacteraceae</taxon>
        <taxon>Lysobacter</taxon>
    </lineage>
</organism>
<keyword evidence="7" id="KW-0812">Transmembrane</keyword>
<dbReference type="Pfam" id="PF00069">
    <property type="entry name" value="Pkinase"/>
    <property type="match status" value="1"/>
</dbReference>
<reference evidence="9 10" key="1">
    <citation type="submission" date="2023-05" db="EMBL/GenBank/DDBJ databases">
        <title>Lysobacter sp. strain LF1 Genome sequencing and assembly.</title>
        <authorList>
            <person name="Jung Y."/>
        </authorList>
    </citation>
    <scope>NUCLEOTIDE SEQUENCE [LARGE SCALE GENOMIC DNA]</scope>
    <source>
        <strain evidence="9 10">LF1</strain>
    </source>
</reference>
<dbReference type="SMART" id="SM00220">
    <property type="entry name" value="S_TKc"/>
    <property type="match status" value="1"/>
</dbReference>
<name>A0ABT6XDJ3_9GAMM</name>
<feature type="transmembrane region" description="Helical" evidence="7">
    <location>
        <begin position="386"/>
        <end position="407"/>
    </location>
</feature>